<name>A0ACC6CE52_9BURK</name>
<evidence type="ECO:0000313" key="2">
    <source>
        <dbReference type="Proteomes" id="UP001076464"/>
    </source>
</evidence>
<dbReference type="EMBL" id="JAPPUY010000004">
    <property type="protein sequence ID" value="MCY4746644.1"/>
    <property type="molecule type" value="Genomic_DNA"/>
</dbReference>
<gene>
    <name evidence="1" type="ORF">NYO99_16830</name>
</gene>
<keyword evidence="2" id="KW-1185">Reference proteome</keyword>
<organism evidence="1 2">
    <name type="scientific">Roseateles hydrophilus</name>
    <dbReference type="NCBI Taxonomy" id="2975054"/>
    <lineage>
        <taxon>Bacteria</taxon>
        <taxon>Pseudomonadati</taxon>
        <taxon>Pseudomonadota</taxon>
        <taxon>Betaproteobacteria</taxon>
        <taxon>Burkholderiales</taxon>
        <taxon>Sphaerotilaceae</taxon>
        <taxon>Roseateles</taxon>
    </lineage>
</organism>
<sequence>MPNESVADIKCPSCAGDAVVKGSLVASDEDERFNGRFFPENLKFTAIRRSVVVLGDQGFVACTNCGCLWNYVEPAKLQALLKQKRKGESPFAPGNSHRAKWALLVLLAFLVFGATTGLVALFG</sequence>
<reference evidence="1" key="1">
    <citation type="submission" date="2022-08" db="EMBL/GenBank/DDBJ databases">
        <title>Genome sequencing of Pelomonas sp. UHG3.</title>
        <authorList>
            <person name="So Y."/>
        </authorList>
    </citation>
    <scope>NUCLEOTIDE SEQUENCE</scope>
    <source>
        <strain evidence="1">UHG3</strain>
    </source>
</reference>
<accession>A0ACC6CE52</accession>
<comment type="caution">
    <text evidence="1">The sequence shown here is derived from an EMBL/GenBank/DDBJ whole genome shotgun (WGS) entry which is preliminary data.</text>
</comment>
<proteinExistence type="predicted"/>
<dbReference type="Proteomes" id="UP001076464">
    <property type="component" value="Unassembled WGS sequence"/>
</dbReference>
<protein>
    <submittedName>
        <fullName evidence="1">Uncharacterized protein</fullName>
    </submittedName>
</protein>
<evidence type="ECO:0000313" key="1">
    <source>
        <dbReference type="EMBL" id="MCY4746644.1"/>
    </source>
</evidence>